<sequence length="98" mass="11136">MDRETLVQLPATTGEAGHACRQALAADAHFEIWPELAETLPLTRTYQLEACELQHLILGIVRSTEPAYPRVVACLGVSCNHQWRADLQNILRKWRWEG</sequence>
<organism evidence="1 2">
    <name type="scientific">Nonomuraea bangladeshensis</name>
    <dbReference type="NCBI Taxonomy" id="404385"/>
    <lineage>
        <taxon>Bacteria</taxon>
        <taxon>Bacillati</taxon>
        <taxon>Actinomycetota</taxon>
        <taxon>Actinomycetes</taxon>
        <taxon>Streptosporangiales</taxon>
        <taxon>Streptosporangiaceae</taxon>
        <taxon>Nonomuraea</taxon>
    </lineage>
</organism>
<gene>
    <name evidence="1" type="ORF">AB0K40_37345</name>
</gene>
<proteinExistence type="predicted"/>
<accession>A0ABV3HGF7</accession>
<name>A0ABV3HGF7_9ACTN</name>
<evidence type="ECO:0000313" key="1">
    <source>
        <dbReference type="EMBL" id="MEV4291205.1"/>
    </source>
</evidence>
<evidence type="ECO:0000313" key="2">
    <source>
        <dbReference type="Proteomes" id="UP001552427"/>
    </source>
</evidence>
<comment type="caution">
    <text evidence="1">The sequence shown here is derived from an EMBL/GenBank/DDBJ whole genome shotgun (WGS) entry which is preliminary data.</text>
</comment>
<dbReference type="EMBL" id="JBFARM010000013">
    <property type="protein sequence ID" value="MEV4291205.1"/>
    <property type="molecule type" value="Genomic_DNA"/>
</dbReference>
<reference evidence="1 2" key="1">
    <citation type="submission" date="2024-06" db="EMBL/GenBank/DDBJ databases">
        <title>The Natural Products Discovery Center: Release of the First 8490 Sequenced Strains for Exploring Actinobacteria Biosynthetic Diversity.</title>
        <authorList>
            <person name="Kalkreuter E."/>
            <person name="Kautsar S.A."/>
            <person name="Yang D."/>
            <person name="Bader C.D."/>
            <person name="Teijaro C.N."/>
            <person name="Fluegel L."/>
            <person name="Davis C.M."/>
            <person name="Simpson J.R."/>
            <person name="Lauterbach L."/>
            <person name="Steele A.D."/>
            <person name="Gui C."/>
            <person name="Meng S."/>
            <person name="Li G."/>
            <person name="Viehrig K."/>
            <person name="Ye F."/>
            <person name="Su P."/>
            <person name="Kiefer A.F."/>
            <person name="Nichols A."/>
            <person name="Cepeda A.J."/>
            <person name="Yan W."/>
            <person name="Fan B."/>
            <person name="Jiang Y."/>
            <person name="Adhikari A."/>
            <person name="Zheng C.-J."/>
            <person name="Schuster L."/>
            <person name="Cowan T.M."/>
            <person name="Smanski M.J."/>
            <person name="Chevrette M.G."/>
            <person name="De Carvalho L.P.S."/>
            <person name="Shen B."/>
        </authorList>
    </citation>
    <scope>NUCLEOTIDE SEQUENCE [LARGE SCALE GENOMIC DNA]</scope>
    <source>
        <strain evidence="1 2">NPDC049574</strain>
    </source>
</reference>
<protein>
    <submittedName>
        <fullName evidence="1">Uncharacterized protein</fullName>
    </submittedName>
</protein>
<keyword evidence="2" id="KW-1185">Reference proteome</keyword>
<dbReference type="RefSeq" id="WP_364459315.1">
    <property type="nucleotide sequence ID" value="NZ_JBFARM010000013.1"/>
</dbReference>
<dbReference type="Proteomes" id="UP001552427">
    <property type="component" value="Unassembled WGS sequence"/>
</dbReference>